<feature type="domain" description="Ketoreductase" evidence="2">
    <location>
        <begin position="7"/>
        <end position="187"/>
    </location>
</feature>
<evidence type="ECO:0000313" key="4">
    <source>
        <dbReference type="Proteomes" id="UP000830055"/>
    </source>
</evidence>
<dbReference type="Pfam" id="PF13561">
    <property type="entry name" value="adh_short_C2"/>
    <property type="match status" value="1"/>
</dbReference>
<dbReference type="InterPro" id="IPR036291">
    <property type="entry name" value="NAD(P)-bd_dom_sf"/>
</dbReference>
<sequence>MNDFHGRKAIVTGATRGIGRAVSLGLLERGAAVFGLYGSDEQAAQRLAEECREHAPRLTLVRCDVADYQAVQNWYEGFEAEYDTVDILVNNAGIRRDQLTALMDRESWQRVLDVNLTGTFTMSKFAVPLMLKQKYGRIISVTSPASYLGFLGQGNYAAAKAGQIGLTRTLAKEVARKKITVNCVSPGFIDTDFIGDLTEEQRTTYRKLVPMKRFGTAAEVADAILFLASEKASYITGTVLEITGGL</sequence>
<dbReference type="PANTHER" id="PTHR42879">
    <property type="entry name" value="3-OXOACYL-(ACYL-CARRIER-PROTEIN) REDUCTASE"/>
    <property type="match status" value="1"/>
</dbReference>
<accession>A0ABM7W8L4</accession>
<keyword evidence="4" id="KW-1185">Reference proteome</keyword>
<dbReference type="SUPFAM" id="SSF51735">
    <property type="entry name" value="NAD(P)-binding Rossmann-fold domains"/>
    <property type="match status" value="1"/>
</dbReference>
<protein>
    <submittedName>
        <fullName evidence="3">Beta-ketoacyl-ACP reductase</fullName>
    </submittedName>
</protein>
<evidence type="ECO:0000313" key="3">
    <source>
        <dbReference type="EMBL" id="BDD87256.1"/>
    </source>
</evidence>
<dbReference type="PANTHER" id="PTHR42879:SF2">
    <property type="entry name" value="3-OXOACYL-[ACYL-CARRIER-PROTEIN] REDUCTASE FABG"/>
    <property type="match status" value="1"/>
</dbReference>
<reference evidence="3 4" key="1">
    <citation type="submission" date="2022-01" db="EMBL/GenBank/DDBJ databases">
        <title>Desulfofustis limnae sp. nov., a novel mesophilic sulfate-reducing bacterium isolated from marsh soil.</title>
        <authorList>
            <person name="Watanabe M."/>
            <person name="Takahashi A."/>
            <person name="Kojima H."/>
            <person name="Fukui M."/>
        </authorList>
    </citation>
    <scope>NUCLEOTIDE SEQUENCE [LARGE SCALE GENOMIC DNA]</scope>
    <source>
        <strain evidence="3 4">PPLL</strain>
    </source>
</reference>
<dbReference type="PRINTS" id="PR00081">
    <property type="entry name" value="GDHRDH"/>
</dbReference>
<comment type="similarity">
    <text evidence="1">Belongs to the short-chain dehydrogenases/reductases (SDR) family.</text>
</comment>
<dbReference type="NCBIfam" id="NF009466">
    <property type="entry name" value="PRK12826.1-2"/>
    <property type="match status" value="1"/>
</dbReference>
<proteinExistence type="inferred from homology"/>
<dbReference type="EMBL" id="AP025516">
    <property type="protein sequence ID" value="BDD87256.1"/>
    <property type="molecule type" value="Genomic_DNA"/>
</dbReference>
<gene>
    <name evidence="3" type="primary">fabG_2</name>
    <name evidence="3" type="ORF">DPPLL_16210</name>
</gene>
<dbReference type="InterPro" id="IPR002347">
    <property type="entry name" value="SDR_fam"/>
</dbReference>
<evidence type="ECO:0000256" key="1">
    <source>
        <dbReference type="ARBA" id="ARBA00006484"/>
    </source>
</evidence>
<dbReference type="SMART" id="SM00822">
    <property type="entry name" value="PKS_KR"/>
    <property type="match status" value="1"/>
</dbReference>
<dbReference type="Gene3D" id="3.40.50.720">
    <property type="entry name" value="NAD(P)-binding Rossmann-like Domain"/>
    <property type="match status" value="1"/>
</dbReference>
<dbReference type="PRINTS" id="PR00080">
    <property type="entry name" value="SDRFAMILY"/>
</dbReference>
<evidence type="ECO:0000259" key="2">
    <source>
        <dbReference type="SMART" id="SM00822"/>
    </source>
</evidence>
<dbReference type="InterPro" id="IPR057326">
    <property type="entry name" value="KR_dom"/>
</dbReference>
<dbReference type="RefSeq" id="WP_284154292.1">
    <property type="nucleotide sequence ID" value="NZ_AP025516.1"/>
</dbReference>
<dbReference type="Proteomes" id="UP000830055">
    <property type="component" value="Chromosome"/>
</dbReference>
<organism evidence="3 4">
    <name type="scientific">Desulfofustis limnaeus</name>
    <dbReference type="NCBI Taxonomy" id="2740163"/>
    <lineage>
        <taxon>Bacteria</taxon>
        <taxon>Pseudomonadati</taxon>
        <taxon>Thermodesulfobacteriota</taxon>
        <taxon>Desulfobulbia</taxon>
        <taxon>Desulfobulbales</taxon>
        <taxon>Desulfocapsaceae</taxon>
        <taxon>Desulfofustis</taxon>
    </lineage>
</organism>
<dbReference type="InterPro" id="IPR050259">
    <property type="entry name" value="SDR"/>
</dbReference>
<name>A0ABM7W8L4_9BACT</name>